<sequence length="146" mass="16596">MMKVTFLFLMLIFSAPAFSALGREYPLNSRNTVDQEIVLAELISHYQLLGGRIRLSWQRNDVDELATQFKTRLIGMGVGVSDIVMDKLMANKGANALITLAIEPHQFPRFCHYHQQNYALNDKDKIGCAIDNNLYMSLVNKDKALF</sequence>
<protein>
    <submittedName>
        <fullName evidence="2">Uncharacterized protein</fullName>
    </submittedName>
</protein>
<accession>A0A6M8UCP3</accession>
<evidence type="ECO:0000256" key="1">
    <source>
        <dbReference type="SAM" id="SignalP"/>
    </source>
</evidence>
<reference evidence="2 3" key="1">
    <citation type="submission" date="2020-06" db="EMBL/GenBank/DDBJ databases">
        <title>Genome sequence of Paramixta manurensis strain PD-1.</title>
        <authorList>
            <person name="Lee C.W."/>
            <person name="Kim J."/>
        </authorList>
    </citation>
    <scope>NUCLEOTIDE SEQUENCE [LARGE SCALE GENOMIC DNA]</scope>
    <source>
        <strain evidence="2 3">PD-1</strain>
    </source>
</reference>
<evidence type="ECO:0000313" key="3">
    <source>
        <dbReference type="Proteomes" id="UP000505325"/>
    </source>
</evidence>
<keyword evidence="1" id="KW-0732">Signal</keyword>
<feature type="signal peptide" evidence="1">
    <location>
        <begin position="1"/>
        <end position="19"/>
    </location>
</feature>
<name>A0A6M8UCP3_9GAMM</name>
<keyword evidence="3" id="KW-1185">Reference proteome</keyword>
<dbReference type="AlphaFoldDB" id="A0A6M8UCP3"/>
<dbReference type="Proteomes" id="UP000505325">
    <property type="component" value="Chromosome"/>
</dbReference>
<gene>
    <name evidence="2" type="ORF">PMPD1_3531</name>
</gene>
<dbReference type="EMBL" id="CP054212">
    <property type="protein sequence ID" value="QKJ88448.1"/>
    <property type="molecule type" value="Genomic_DNA"/>
</dbReference>
<dbReference type="KEGG" id="pmak:PMPD1_3531"/>
<feature type="chain" id="PRO_5026901866" evidence="1">
    <location>
        <begin position="20"/>
        <end position="146"/>
    </location>
</feature>
<dbReference type="RefSeq" id="WP_173635305.1">
    <property type="nucleotide sequence ID" value="NZ_CP054212.1"/>
</dbReference>
<organism evidence="2 3">
    <name type="scientific">Paramixta manurensis</name>
    <dbReference type="NCBI Taxonomy" id="2740817"/>
    <lineage>
        <taxon>Bacteria</taxon>
        <taxon>Pseudomonadati</taxon>
        <taxon>Pseudomonadota</taxon>
        <taxon>Gammaproteobacteria</taxon>
        <taxon>Enterobacterales</taxon>
        <taxon>Erwiniaceae</taxon>
        <taxon>Paramixta</taxon>
    </lineage>
</organism>
<proteinExistence type="predicted"/>
<evidence type="ECO:0000313" key="2">
    <source>
        <dbReference type="EMBL" id="QKJ88448.1"/>
    </source>
</evidence>